<evidence type="ECO:0000313" key="11">
    <source>
        <dbReference type="Proteomes" id="UP001526147"/>
    </source>
</evidence>
<dbReference type="PROSITE" id="PS51257">
    <property type="entry name" value="PROKAR_LIPOPROTEIN"/>
    <property type="match status" value="1"/>
</dbReference>
<reference evidence="10 11" key="1">
    <citation type="submission" date="2022-10" db="EMBL/GenBank/DDBJ databases">
        <title>Draft genome assembly of moderately radiation resistant bacterium Metabacillus halosaccharovorans.</title>
        <authorList>
            <person name="Pal S."/>
            <person name="Gopinathan A."/>
        </authorList>
    </citation>
    <scope>NUCLEOTIDE SEQUENCE [LARGE SCALE GENOMIC DNA]</scope>
    <source>
        <strain evidence="10 11">VITHBRA001</strain>
    </source>
</reference>
<proteinExistence type="inferred from homology"/>
<dbReference type="NCBIfam" id="TIGR02887">
    <property type="entry name" value="spore_ger_x_C"/>
    <property type="match status" value="1"/>
</dbReference>
<dbReference type="InterPro" id="IPR046953">
    <property type="entry name" value="Spore_GerAC-like_C"/>
</dbReference>
<dbReference type="InterPro" id="IPR008844">
    <property type="entry name" value="Spore_GerAC-like"/>
</dbReference>
<evidence type="ECO:0000256" key="5">
    <source>
        <dbReference type="ARBA" id="ARBA00023136"/>
    </source>
</evidence>
<dbReference type="RefSeq" id="WP_264143058.1">
    <property type="nucleotide sequence ID" value="NZ_JAOYEY010000038.1"/>
</dbReference>
<dbReference type="PANTHER" id="PTHR35789">
    <property type="entry name" value="SPORE GERMINATION PROTEIN B3"/>
    <property type="match status" value="1"/>
</dbReference>
<evidence type="ECO:0000256" key="1">
    <source>
        <dbReference type="ARBA" id="ARBA00004635"/>
    </source>
</evidence>
<evidence type="ECO:0000256" key="6">
    <source>
        <dbReference type="ARBA" id="ARBA00023139"/>
    </source>
</evidence>
<evidence type="ECO:0000259" key="9">
    <source>
        <dbReference type="Pfam" id="PF25198"/>
    </source>
</evidence>
<accession>A0ABT3DHC5</accession>
<evidence type="ECO:0000313" key="10">
    <source>
        <dbReference type="EMBL" id="MCV9886465.1"/>
    </source>
</evidence>
<sequence length="370" mass="42195">MNKVLVLFVSCSIFFLSGCGYKDIDKRYFVVSIGVDKGQNDMYEISLKLAVPSSDVKTGSNEAEILTESAQTVSEAVRMIKSKVDKELDFGHAKMIIFGSSLVKKDLSNIVDWFSRRRDIQEIAWTAIGSPSAKKILEAKPMGERLPSNSLFLTFGNEGTETPYISSVYLYKLIRLRNERGIDPILPIIDAEDQNFSTNRLAVFSDSKQVLLLEEEQTKYFNMITNNTSKTEIKVEKENQAPYFVFSTDQVRTTYEIQSENKTTNIVLNIEISGVVEESFDVLDDQKKTEYEKNIEKEVTSQMEDILRLFQKEKVDPVGFGLRYRASHTGKESAKIEEWERIYPLADIKVNTQVKMKNVGIIQDQEGYPE</sequence>
<evidence type="ECO:0000259" key="8">
    <source>
        <dbReference type="Pfam" id="PF05504"/>
    </source>
</evidence>
<name>A0ABT3DHC5_9BACI</name>
<dbReference type="InterPro" id="IPR038501">
    <property type="entry name" value="Spore_GerAC_C_sf"/>
</dbReference>
<dbReference type="PANTHER" id="PTHR35789:SF1">
    <property type="entry name" value="SPORE GERMINATION PROTEIN B3"/>
    <property type="match status" value="1"/>
</dbReference>
<keyword evidence="6" id="KW-0564">Palmitate</keyword>
<evidence type="ECO:0000256" key="4">
    <source>
        <dbReference type="ARBA" id="ARBA00022729"/>
    </source>
</evidence>
<comment type="caution">
    <text evidence="10">The sequence shown here is derived from an EMBL/GenBank/DDBJ whole genome shotgun (WGS) entry which is preliminary data.</text>
</comment>
<evidence type="ECO:0000256" key="7">
    <source>
        <dbReference type="ARBA" id="ARBA00023288"/>
    </source>
</evidence>
<feature type="domain" description="Spore germination GerAC-like C-terminal" evidence="8">
    <location>
        <begin position="200"/>
        <end position="360"/>
    </location>
</feature>
<keyword evidence="4" id="KW-0732">Signal</keyword>
<keyword evidence="7" id="KW-0449">Lipoprotein</keyword>
<keyword evidence="3" id="KW-0309">Germination</keyword>
<dbReference type="Proteomes" id="UP001526147">
    <property type="component" value="Unassembled WGS sequence"/>
</dbReference>
<feature type="domain" description="Spore germination protein N-terminal" evidence="9">
    <location>
        <begin position="21"/>
        <end position="190"/>
    </location>
</feature>
<protein>
    <submittedName>
        <fullName evidence="10">Ger(X)C family spore germination protein</fullName>
    </submittedName>
</protein>
<keyword evidence="5" id="KW-0472">Membrane</keyword>
<evidence type="ECO:0000256" key="3">
    <source>
        <dbReference type="ARBA" id="ARBA00022544"/>
    </source>
</evidence>
<dbReference type="EMBL" id="JAOYEY010000038">
    <property type="protein sequence ID" value="MCV9886465.1"/>
    <property type="molecule type" value="Genomic_DNA"/>
</dbReference>
<organism evidence="10 11">
    <name type="scientific">Metabacillus halosaccharovorans</name>
    <dbReference type="NCBI Taxonomy" id="930124"/>
    <lineage>
        <taxon>Bacteria</taxon>
        <taxon>Bacillati</taxon>
        <taxon>Bacillota</taxon>
        <taxon>Bacilli</taxon>
        <taxon>Bacillales</taxon>
        <taxon>Bacillaceae</taxon>
        <taxon>Metabacillus</taxon>
    </lineage>
</organism>
<gene>
    <name evidence="10" type="ORF">OIH86_12535</name>
</gene>
<dbReference type="InterPro" id="IPR057336">
    <property type="entry name" value="GerAC_N"/>
</dbReference>
<comment type="subcellular location">
    <subcellularLocation>
        <location evidence="1">Membrane</location>
        <topology evidence="1">Lipid-anchor</topology>
    </subcellularLocation>
</comment>
<dbReference type="Pfam" id="PF05504">
    <property type="entry name" value="Spore_GerAC"/>
    <property type="match status" value="1"/>
</dbReference>
<dbReference type="Gene3D" id="3.30.300.210">
    <property type="entry name" value="Nutrient germinant receptor protein C, domain 3"/>
    <property type="match status" value="1"/>
</dbReference>
<evidence type="ECO:0000256" key="2">
    <source>
        <dbReference type="ARBA" id="ARBA00007886"/>
    </source>
</evidence>
<dbReference type="Pfam" id="PF25198">
    <property type="entry name" value="Spore_GerAC_N"/>
    <property type="match status" value="1"/>
</dbReference>
<keyword evidence="11" id="KW-1185">Reference proteome</keyword>
<comment type="similarity">
    <text evidence="2">Belongs to the GerABKC lipoprotein family.</text>
</comment>